<dbReference type="AlphaFoldDB" id="A0A1H2DTV6"/>
<keyword evidence="3" id="KW-1185">Reference proteome</keyword>
<dbReference type="Proteomes" id="UP000199608">
    <property type="component" value="Unassembled WGS sequence"/>
</dbReference>
<dbReference type="InterPro" id="IPR050194">
    <property type="entry name" value="Glycosyltransferase_grp1"/>
</dbReference>
<name>A0A1H2DTV6_9BACT</name>
<evidence type="ECO:0000259" key="1">
    <source>
        <dbReference type="Pfam" id="PF00534"/>
    </source>
</evidence>
<dbReference type="PANTHER" id="PTHR45947:SF3">
    <property type="entry name" value="SULFOQUINOVOSYL TRANSFERASE SQD2"/>
    <property type="match status" value="1"/>
</dbReference>
<proteinExistence type="predicted"/>
<dbReference type="InterPro" id="IPR001296">
    <property type="entry name" value="Glyco_trans_1"/>
</dbReference>
<dbReference type="RefSeq" id="WP_092230410.1">
    <property type="nucleotide sequence ID" value="NZ_FNLL01000002.1"/>
</dbReference>
<accession>A0A1H2DTV6</accession>
<dbReference type="PANTHER" id="PTHR45947">
    <property type="entry name" value="SULFOQUINOVOSYL TRANSFERASE SQD2"/>
    <property type="match status" value="1"/>
</dbReference>
<organism evidence="2 3">
    <name type="scientific">Desulfobacula phenolica</name>
    <dbReference type="NCBI Taxonomy" id="90732"/>
    <lineage>
        <taxon>Bacteria</taxon>
        <taxon>Pseudomonadati</taxon>
        <taxon>Thermodesulfobacteriota</taxon>
        <taxon>Desulfobacteria</taxon>
        <taxon>Desulfobacterales</taxon>
        <taxon>Desulfobacteraceae</taxon>
        <taxon>Desulfobacula</taxon>
    </lineage>
</organism>
<dbReference type="SUPFAM" id="SSF53756">
    <property type="entry name" value="UDP-Glycosyltransferase/glycogen phosphorylase"/>
    <property type="match status" value="1"/>
</dbReference>
<evidence type="ECO:0000313" key="2">
    <source>
        <dbReference type="EMBL" id="SDT86276.1"/>
    </source>
</evidence>
<dbReference type="Pfam" id="PF00534">
    <property type="entry name" value="Glycos_transf_1"/>
    <property type="match status" value="1"/>
</dbReference>
<feature type="domain" description="Glycosyl transferase family 1" evidence="1">
    <location>
        <begin position="179"/>
        <end position="335"/>
    </location>
</feature>
<gene>
    <name evidence="2" type="ORF">SAMN04487931_102181</name>
</gene>
<dbReference type="Gene3D" id="3.40.50.2000">
    <property type="entry name" value="Glycogen Phosphorylase B"/>
    <property type="match status" value="2"/>
</dbReference>
<reference evidence="3" key="1">
    <citation type="submission" date="2016-10" db="EMBL/GenBank/DDBJ databases">
        <authorList>
            <person name="Varghese N."/>
            <person name="Submissions S."/>
        </authorList>
    </citation>
    <scope>NUCLEOTIDE SEQUENCE [LARGE SCALE GENOMIC DNA]</scope>
    <source>
        <strain evidence="3">DSM 3384</strain>
    </source>
</reference>
<sequence>MKILITLPLRKDPGGVASYYNSILPYMHQNRALQIETIEIGSTHGKKYYNHQIIDQIRFIKTIISIRPDVVHINPSLNFNSFIRDGLFVFWAKKQKIQVVIFFHGWQKKFEKRIYGILKLFFNFTYKKADLFILLGSEFKSKLRSWGISKPVYFLTTAVNEILLDKFSIQKKITRMKTSKSVRLLFLSRLEKEKGVFETIDAFKLLIDKKYNITLSIAGDGSVTKQIDAYVTRLGLNDKIFMLGYLTGNKKANAFSKHDIYCLPSYSEGMPNSILEAMAFGMPVITTPVGGIKDFFEDDKMGCFSESINSVEVAECIKKILSDKDKLCDVSYYNYNYAKQNFMASKVAAKLNHIYQRLNTQ</sequence>
<dbReference type="EMBL" id="FNLL01000002">
    <property type="protein sequence ID" value="SDT86276.1"/>
    <property type="molecule type" value="Genomic_DNA"/>
</dbReference>
<keyword evidence="2" id="KW-0808">Transferase</keyword>
<dbReference type="GO" id="GO:0016757">
    <property type="term" value="F:glycosyltransferase activity"/>
    <property type="evidence" value="ECO:0007669"/>
    <property type="project" value="InterPro"/>
</dbReference>
<evidence type="ECO:0000313" key="3">
    <source>
        <dbReference type="Proteomes" id="UP000199608"/>
    </source>
</evidence>
<dbReference type="CDD" id="cd03801">
    <property type="entry name" value="GT4_PimA-like"/>
    <property type="match status" value="1"/>
</dbReference>
<protein>
    <submittedName>
        <fullName evidence="2">Glycosyltransferase involved in cell wall bisynthesis</fullName>
    </submittedName>
</protein>